<dbReference type="AlphaFoldDB" id="A0A9P7RLM9"/>
<evidence type="ECO:0000313" key="1">
    <source>
        <dbReference type="EMBL" id="KAG7085740.1"/>
    </source>
</evidence>
<gene>
    <name evidence="1" type="ORF">E1B28_003283</name>
</gene>
<dbReference type="RefSeq" id="XP_043002211.1">
    <property type="nucleotide sequence ID" value="XM_043160255.1"/>
</dbReference>
<protein>
    <submittedName>
        <fullName evidence="1">Uncharacterized protein</fullName>
    </submittedName>
</protein>
<dbReference type="KEGG" id="more:E1B28_003283"/>
<proteinExistence type="predicted"/>
<dbReference type="EMBL" id="CM032191">
    <property type="protein sequence ID" value="KAG7085740.1"/>
    <property type="molecule type" value="Genomic_DNA"/>
</dbReference>
<name>A0A9P7RLM9_9AGAR</name>
<keyword evidence="2" id="KW-1185">Reference proteome</keyword>
<dbReference type="Proteomes" id="UP001049176">
    <property type="component" value="Chromosome 11"/>
</dbReference>
<accession>A0A9P7RLM9</accession>
<evidence type="ECO:0000313" key="2">
    <source>
        <dbReference type="Proteomes" id="UP001049176"/>
    </source>
</evidence>
<reference evidence="1" key="1">
    <citation type="journal article" date="2021" name="Genome Biol. Evol.">
        <title>The assembled and annotated genome of the fairy-ring fungus Marasmius oreades.</title>
        <authorList>
            <person name="Hiltunen M."/>
            <person name="Ament-Velasquez S.L."/>
            <person name="Johannesson H."/>
        </authorList>
    </citation>
    <scope>NUCLEOTIDE SEQUENCE</scope>
    <source>
        <strain evidence="1">03SP1</strain>
    </source>
</reference>
<dbReference type="OrthoDB" id="20086at2759"/>
<comment type="caution">
    <text evidence="1">The sequence shown here is derived from an EMBL/GenBank/DDBJ whole genome shotgun (WGS) entry which is preliminary data.</text>
</comment>
<organism evidence="1 2">
    <name type="scientific">Marasmius oreades</name>
    <name type="common">fairy-ring Marasmius</name>
    <dbReference type="NCBI Taxonomy" id="181124"/>
    <lineage>
        <taxon>Eukaryota</taxon>
        <taxon>Fungi</taxon>
        <taxon>Dikarya</taxon>
        <taxon>Basidiomycota</taxon>
        <taxon>Agaricomycotina</taxon>
        <taxon>Agaricomycetes</taxon>
        <taxon>Agaricomycetidae</taxon>
        <taxon>Agaricales</taxon>
        <taxon>Marasmiineae</taxon>
        <taxon>Marasmiaceae</taxon>
        <taxon>Marasmius</taxon>
    </lineage>
</organism>
<dbReference type="GeneID" id="66072359"/>
<sequence length="106" mass="12183">MLHTWDENASPHIVSDSEWAKMSNEFANAGYREGITAGKESALQFTRRLRQCYMVGSNTPPPPAPDQNAPRPLKKPIWNLFLDYIKGKPSKHARLKREPPCGWRFF</sequence>